<reference evidence="1" key="1">
    <citation type="journal article" date="2015" name="Nature">
        <title>Complex archaea that bridge the gap between prokaryotes and eukaryotes.</title>
        <authorList>
            <person name="Spang A."/>
            <person name="Saw J.H."/>
            <person name="Jorgensen S.L."/>
            <person name="Zaremba-Niedzwiedzka K."/>
            <person name="Martijn J."/>
            <person name="Lind A.E."/>
            <person name="van Eijk R."/>
            <person name="Schleper C."/>
            <person name="Guy L."/>
            <person name="Ettema T.J."/>
        </authorList>
    </citation>
    <scope>NUCLEOTIDE SEQUENCE</scope>
</reference>
<organism evidence="1">
    <name type="scientific">marine sediment metagenome</name>
    <dbReference type="NCBI Taxonomy" id="412755"/>
    <lineage>
        <taxon>unclassified sequences</taxon>
        <taxon>metagenomes</taxon>
        <taxon>ecological metagenomes</taxon>
    </lineage>
</organism>
<name>A0A0F9SMJ3_9ZZZZ</name>
<dbReference type="AlphaFoldDB" id="A0A0F9SMJ3"/>
<gene>
    <name evidence="1" type="ORF">LCGC14_0756670</name>
</gene>
<protein>
    <submittedName>
        <fullName evidence="1">Uncharacterized protein</fullName>
    </submittedName>
</protein>
<evidence type="ECO:0000313" key="1">
    <source>
        <dbReference type="EMBL" id="KKN38111.1"/>
    </source>
</evidence>
<accession>A0A0F9SMJ3</accession>
<sequence>MTETTKKLNMNQIFAAAINESVEKKLIISPKAVAEVDQNSQIKMALDVNGNFVLTVEEK</sequence>
<comment type="caution">
    <text evidence="1">The sequence shown here is derived from an EMBL/GenBank/DDBJ whole genome shotgun (WGS) entry which is preliminary data.</text>
</comment>
<proteinExistence type="predicted"/>
<dbReference type="EMBL" id="LAZR01001851">
    <property type="protein sequence ID" value="KKN38111.1"/>
    <property type="molecule type" value="Genomic_DNA"/>
</dbReference>